<keyword evidence="3" id="KW-0997">Cell inner membrane</keyword>
<dbReference type="SMART" id="SM00382">
    <property type="entry name" value="AAA"/>
    <property type="match status" value="1"/>
</dbReference>
<dbReference type="PROSITE" id="PS00211">
    <property type="entry name" value="ABC_TRANSPORTER_1"/>
    <property type="match status" value="1"/>
</dbReference>
<accession>A0A3B0R3F2</accession>
<evidence type="ECO:0000313" key="9">
    <source>
        <dbReference type="EMBL" id="VAV88004.1"/>
    </source>
</evidence>
<dbReference type="NCBIfam" id="TIGR01277">
    <property type="entry name" value="thiQ"/>
    <property type="match status" value="1"/>
</dbReference>
<dbReference type="PANTHER" id="PTHR42781:SF1">
    <property type="entry name" value="THIAMINE IMPORT ATP-BINDING PROTEIN THIQ"/>
    <property type="match status" value="1"/>
</dbReference>
<keyword evidence="2" id="KW-1003">Cell membrane</keyword>
<proteinExistence type="predicted"/>
<evidence type="ECO:0000256" key="7">
    <source>
        <dbReference type="ARBA" id="ARBA00023136"/>
    </source>
</evidence>
<dbReference type="PROSITE" id="PS50893">
    <property type="entry name" value="ABC_TRANSPORTER_2"/>
    <property type="match status" value="1"/>
</dbReference>
<dbReference type="InterPro" id="IPR027417">
    <property type="entry name" value="P-loop_NTPase"/>
</dbReference>
<keyword evidence="6" id="KW-1278">Translocase</keyword>
<dbReference type="GO" id="GO:0016887">
    <property type="term" value="F:ATP hydrolysis activity"/>
    <property type="evidence" value="ECO:0007669"/>
    <property type="project" value="InterPro"/>
</dbReference>
<protein>
    <submittedName>
        <fullName evidence="9">Thiamin ABC transporter, ATPase component</fullName>
    </submittedName>
</protein>
<dbReference type="InterPro" id="IPR005968">
    <property type="entry name" value="Thiamine_ABC_ThiQ"/>
</dbReference>
<evidence type="ECO:0000256" key="3">
    <source>
        <dbReference type="ARBA" id="ARBA00022519"/>
    </source>
</evidence>
<keyword evidence="7" id="KW-0472">Membrane</keyword>
<dbReference type="GO" id="GO:0071934">
    <property type="term" value="P:thiamine transmembrane transport"/>
    <property type="evidence" value="ECO:0007669"/>
    <property type="project" value="InterPro"/>
</dbReference>
<feature type="domain" description="ABC transporter" evidence="8">
    <location>
        <begin position="2"/>
        <end position="230"/>
    </location>
</feature>
<organism evidence="9">
    <name type="scientific">hydrothermal vent metagenome</name>
    <dbReference type="NCBI Taxonomy" id="652676"/>
    <lineage>
        <taxon>unclassified sequences</taxon>
        <taxon>metagenomes</taxon>
        <taxon>ecological metagenomes</taxon>
    </lineage>
</organism>
<evidence type="ECO:0000256" key="1">
    <source>
        <dbReference type="ARBA" id="ARBA00022448"/>
    </source>
</evidence>
<reference evidence="9" key="1">
    <citation type="submission" date="2018-06" db="EMBL/GenBank/DDBJ databases">
        <authorList>
            <person name="Zhirakovskaya E."/>
        </authorList>
    </citation>
    <scope>NUCLEOTIDE SEQUENCE</scope>
</reference>
<evidence type="ECO:0000259" key="8">
    <source>
        <dbReference type="PROSITE" id="PS50893"/>
    </source>
</evidence>
<keyword evidence="5" id="KW-0067">ATP-binding</keyword>
<dbReference type="Pfam" id="PF00005">
    <property type="entry name" value="ABC_tran"/>
    <property type="match status" value="1"/>
</dbReference>
<dbReference type="PANTHER" id="PTHR42781">
    <property type="entry name" value="SPERMIDINE/PUTRESCINE IMPORT ATP-BINDING PROTEIN POTA"/>
    <property type="match status" value="1"/>
</dbReference>
<dbReference type="InterPro" id="IPR003439">
    <property type="entry name" value="ABC_transporter-like_ATP-bd"/>
</dbReference>
<dbReference type="GO" id="GO:0042626">
    <property type="term" value="F:ATPase-coupled transmembrane transporter activity"/>
    <property type="evidence" value="ECO:0007669"/>
    <property type="project" value="InterPro"/>
</dbReference>
<dbReference type="InterPro" id="IPR003593">
    <property type="entry name" value="AAA+_ATPase"/>
</dbReference>
<evidence type="ECO:0000256" key="5">
    <source>
        <dbReference type="ARBA" id="ARBA00022840"/>
    </source>
</evidence>
<keyword evidence="4" id="KW-0547">Nucleotide-binding</keyword>
<dbReference type="InterPro" id="IPR050093">
    <property type="entry name" value="ABC_SmlMolc_Importer"/>
</dbReference>
<dbReference type="GO" id="GO:0016020">
    <property type="term" value="C:membrane"/>
    <property type="evidence" value="ECO:0007669"/>
    <property type="project" value="InterPro"/>
</dbReference>
<sequence>MLNLNQIRYAYEGTQFEFSMAVEQGSFLAIIGPSGAGKSTLLDLIAGFISPTSGEMAFRGQQLTGLRSAERPVSMVFQENNLFTHLDVHTNIALGISPTLQLSAKDHNSIDAALQRVELQGFQNRLPGELSGGERQRVALARTLVRERPLLLLDEPFAALGPALRSQMLKLVKELHEEKNLTTLLVSHQPEDARSTATHTAFLNNGRIEVLEKTEKFFAITDNIALADYQGNS</sequence>
<dbReference type="Gene3D" id="3.40.50.300">
    <property type="entry name" value="P-loop containing nucleotide triphosphate hydrolases"/>
    <property type="match status" value="1"/>
</dbReference>
<evidence type="ECO:0000256" key="6">
    <source>
        <dbReference type="ARBA" id="ARBA00022967"/>
    </source>
</evidence>
<gene>
    <name evidence="9" type="ORF">MNBD_ALPHA08-2425</name>
</gene>
<name>A0A3B0R3F2_9ZZZZ</name>
<evidence type="ECO:0000256" key="4">
    <source>
        <dbReference type="ARBA" id="ARBA00022741"/>
    </source>
</evidence>
<dbReference type="SUPFAM" id="SSF52540">
    <property type="entry name" value="P-loop containing nucleoside triphosphate hydrolases"/>
    <property type="match status" value="1"/>
</dbReference>
<dbReference type="AlphaFoldDB" id="A0A3B0R3F2"/>
<evidence type="ECO:0000256" key="2">
    <source>
        <dbReference type="ARBA" id="ARBA00022475"/>
    </source>
</evidence>
<dbReference type="InterPro" id="IPR017871">
    <property type="entry name" value="ABC_transporter-like_CS"/>
</dbReference>
<dbReference type="EMBL" id="UOEC01000035">
    <property type="protein sequence ID" value="VAV88004.1"/>
    <property type="molecule type" value="Genomic_DNA"/>
</dbReference>
<dbReference type="GO" id="GO:0005524">
    <property type="term" value="F:ATP binding"/>
    <property type="evidence" value="ECO:0007669"/>
    <property type="project" value="UniProtKB-KW"/>
</dbReference>
<keyword evidence="1" id="KW-0813">Transport</keyword>